<comment type="caution">
    <text evidence="3">The sequence shown here is derived from an EMBL/GenBank/DDBJ whole genome shotgun (WGS) entry which is preliminary data.</text>
</comment>
<evidence type="ECO:0000313" key="3">
    <source>
        <dbReference type="EMBL" id="CAG7832841.1"/>
    </source>
</evidence>
<name>A0A8J2LK44_9HEXA</name>
<dbReference type="AlphaFoldDB" id="A0A8J2LK44"/>
<feature type="compositionally biased region" description="Polar residues" evidence="2">
    <location>
        <begin position="7"/>
        <end position="25"/>
    </location>
</feature>
<sequence length="222" mass="25558">MPINRSPPRQNQPLITTFTNLSTTMRPREEEEEEEDPNRKNKIPTKEPRPTHTEVPTMDMELMKKLLKELGSEVKTEIQTSEARITAQISGQINDLQDRCEWLEQKTHEQERAIEDLQRDNKFLRNELRKTNVFIGGIPESKDETRSTLISKLISSFKSCGIRIEPADIDTVYRCGNSLNGRNIKIKCTKENAAATIVRGGRELAKKNIRVMEDLTKEESHN</sequence>
<gene>
    <name evidence="3" type="ORF">AFUS01_LOCUS42504</name>
</gene>
<dbReference type="Proteomes" id="UP000708208">
    <property type="component" value="Unassembled WGS sequence"/>
</dbReference>
<protein>
    <submittedName>
        <fullName evidence="3">Uncharacterized protein</fullName>
    </submittedName>
</protein>
<organism evidence="3 4">
    <name type="scientific">Allacma fusca</name>
    <dbReference type="NCBI Taxonomy" id="39272"/>
    <lineage>
        <taxon>Eukaryota</taxon>
        <taxon>Metazoa</taxon>
        <taxon>Ecdysozoa</taxon>
        <taxon>Arthropoda</taxon>
        <taxon>Hexapoda</taxon>
        <taxon>Collembola</taxon>
        <taxon>Symphypleona</taxon>
        <taxon>Sminthuridae</taxon>
        <taxon>Allacma</taxon>
    </lineage>
</organism>
<proteinExistence type="predicted"/>
<dbReference type="EMBL" id="CAJVCH010567215">
    <property type="protein sequence ID" value="CAG7832841.1"/>
    <property type="molecule type" value="Genomic_DNA"/>
</dbReference>
<reference evidence="3" key="1">
    <citation type="submission" date="2021-06" db="EMBL/GenBank/DDBJ databases">
        <authorList>
            <person name="Hodson N. C."/>
            <person name="Mongue J. A."/>
            <person name="Jaron S. K."/>
        </authorList>
    </citation>
    <scope>NUCLEOTIDE SEQUENCE</scope>
</reference>
<evidence type="ECO:0000313" key="4">
    <source>
        <dbReference type="Proteomes" id="UP000708208"/>
    </source>
</evidence>
<keyword evidence="4" id="KW-1185">Reference proteome</keyword>
<evidence type="ECO:0000256" key="2">
    <source>
        <dbReference type="SAM" id="MobiDB-lite"/>
    </source>
</evidence>
<evidence type="ECO:0000256" key="1">
    <source>
        <dbReference type="SAM" id="Coils"/>
    </source>
</evidence>
<feature type="coiled-coil region" evidence="1">
    <location>
        <begin position="93"/>
        <end position="134"/>
    </location>
</feature>
<accession>A0A8J2LK44</accession>
<feature type="region of interest" description="Disordered" evidence="2">
    <location>
        <begin position="1"/>
        <end position="53"/>
    </location>
</feature>
<dbReference type="OrthoDB" id="6059368at2759"/>
<keyword evidence="1" id="KW-0175">Coiled coil</keyword>